<protein>
    <submittedName>
        <fullName evidence="1">Uncharacterized protein</fullName>
    </submittedName>
</protein>
<dbReference type="Proteomes" id="UP000229916">
    <property type="component" value="Unassembled WGS sequence"/>
</dbReference>
<accession>A0A2M7AP34</accession>
<comment type="caution">
    <text evidence="1">The sequence shown here is derived from an EMBL/GenBank/DDBJ whole genome shotgun (WGS) entry which is preliminary data.</text>
</comment>
<sequence>MSEETPKPDETQRREQLREVLETQGMSAIVSALEQRGFNPRVVEDYILFGRQELYTPSETNVDGYLTSEIGRSQEDVAFYELGIMREKAKMGKDKQEEKLLRIWSESERTELQGLESVRTSWRNGDCSSVADYFKRIQDDKLHDAAYCLGEVPEKPYDLQTEGLDIESYDEDSLMAKSIVRNCHRYMLMKHLLREVESRAGEPVESKD</sequence>
<evidence type="ECO:0000313" key="1">
    <source>
        <dbReference type="EMBL" id="PIU69161.1"/>
    </source>
</evidence>
<gene>
    <name evidence="1" type="ORF">COS81_01135</name>
</gene>
<proteinExistence type="predicted"/>
<name>A0A2M7AP34_UNCKA</name>
<dbReference type="AlphaFoldDB" id="A0A2M7AP34"/>
<reference evidence="2" key="1">
    <citation type="submission" date="2017-09" db="EMBL/GenBank/DDBJ databases">
        <title>Depth-based differentiation of microbial function through sediment-hosted aquifers and enrichment of novel symbionts in the deep terrestrial subsurface.</title>
        <authorList>
            <person name="Probst A.J."/>
            <person name="Ladd B."/>
            <person name="Jarett J.K."/>
            <person name="Geller-Mcgrath D.E."/>
            <person name="Sieber C.M.K."/>
            <person name="Emerson J.B."/>
            <person name="Anantharaman K."/>
            <person name="Thomas B.C."/>
            <person name="Malmstrom R."/>
            <person name="Stieglmeier M."/>
            <person name="Klingl A."/>
            <person name="Woyke T."/>
            <person name="Ryan C.M."/>
            <person name="Banfield J.F."/>
        </authorList>
    </citation>
    <scope>NUCLEOTIDE SEQUENCE [LARGE SCALE GENOMIC DNA]</scope>
</reference>
<evidence type="ECO:0000313" key="2">
    <source>
        <dbReference type="Proteomes" id="UP000229916"/>
    </source>
</evidence>
<dbReference type="EMBL" id="PEWD01000024">
    <property type="protein sequence ID" value="PIU69161.1"/>
    <property type="molecule type" value="Genomic_DNA"/>
</dbReference>
<organism evidence="1 2">
    <name type="scientific">candidate division WWE3 bacterium CG06_land_8_20_14_3_00_42_16</name>
    <dbReference type="NCBI Taxonomy" id="1975083"/>
    <lineage>
        <taxon>Bacteria</taxon>
        <taxon>Katanobacteria</taxon>
    </lineage>
</organism>